<sequence length="114" mass="13207">MKINPEKRLIDLKVSDLVEILHQECPRIPAIAQVSEEDEIGGYEIAERITGYSRQTLYQLKSAGQLPYLSLPNGGVRFSKKIILTWLLSHRRLTEAEVAEKAIEFEFKRKLRRK</sequence>
<protein>
    <submittedName>
        <fullName evidence="1">Helix-turn-helix transcriptional regulator</fullName>
    </submittedName>
</protein>
<dbReference type="Proteomes" id="UP001517367">
    <property type="component" value="Unassembled WGS sequence"/>
</dbReference>
<accession>A0ABW9JP35</accession>
<comment type="caution">
    <text evidence="1">The sequence shown here is derived from an EMBL/GenBank/DDBJ whole genome shotgun (WGS) entry which is preliminary data.</text>
</comment>
<gene>
    <name evidence="1" type="ORF">E5L68_020025</name>
</gene>
<reference evidence="1 2" key="1">
    <citation type="submission" date="2024-12" db="EMBL/GenBank/DDBJ databases">
        <authorList>
            <person name="Hu S."/>
        </authorList>
    </citation>
    <scope>NUCLEOTIDE SEQUENCE [LARGE SCALE GENOMIC DNA]</scope>
    <source>
        <strain evidence="1 2">P-25</strain>
    </source>
</reference>
<keyword evidence="2" id="KW-1185">Reference proteome</keyword>
<evidence type="ECO:0000313" key="1">
    <source>
        <dbReference type="EMBL" id="MFN0293676.1"/>
    </source>
</evidence>
<name>A0ABW9JP35_9SPHI</name>
<dbReference type="RefSeq" id="WP_138729339.1">
    <property type="nucleotide sequence ID" value="NZ_SRMP02000051.1"/>
</dbReference>
<dbReference type="EMBL" id="SRMP02000051">
    <property type="protein sequence ID" value="MFN0293676.1"/>
    <property type="molecule type" value="Genomic_DNA"/>
</dbReference>
<proteinExistence type="predicted"/>
<organism evidence="1 2">
    <name type="scientific">Pedobacter helvus</name>
    <dbReference type="NCBI Taxonomy" id="2563444"/>
    <lineage>
        <taxon>Bacteria</taxon>
        <taxon>Pseudomonadati</taxon>
        <taxon>Bacteroidota</taxon>
        <taxon>Sphingobacteriia</taxon>
        <taxon>Sphingobacteriales</taxon>
        <taxon>Sphingobacteriaceae</taxon>
        <taxon>Pedobacter</taxon>
    </lineage>
</organism>
<evidence type="ECO:0000313" key="2">
    <source>
        <dbReference type="Proteomes" id="UP001517367"/>
    </source>
</evidence>